<keyword evidence="1" id="KW-1133">Transmembrane helix</keyword>
<keyword evidence="1" id="KW-0472">Membrane</keyword>
<feature type="transmembrane region" description="Helical" evidence="1">
    <location>
        <begin position="126"/>
        <end position="146"/>
    </location>
</feature>
<proteinExistence type="predicted"/>
<comment type="caution">
    <text evidence="2">The sequence shown here is derived from an EMBL/GenBank/DDBJ whole genome shotgun (WGS) entry which is preliminary data.</text>
</comment>
<reference evidence="2 3" key="1">
    <citation type="journal article" date="2020" name="Arch. Microbiol.">
        <title>The genome sequence of the giant phototrophic gammaproteobacterium Thiospirillum jenense gives insight into its physiological properties and phylogenetic relationships.</title>
        <authorList>
            <person name="Imhoff J.F."/>
            <person name="Meyer T.E."/>
            <person name="Kyndt J.A."/>
        </authorList>
    </citation>
    <scope>NUCLEOTIDE SEQUENCE [LARGE SCALE GENOMIC DNA]</scope>
    <source>
        <strain evidence="2 3">DSM 216</strain>
    </source>
</reference>
<protein>
    <recommendedName>
        <fullName evidence="4">Ketosynthase</fullName>
    </recommendedName>
</protein>
<evidence type="ECO:0000256" key="1">
    <source>
        <dbReference type="SAM" id="Phobius"/>
    </source>
</evidence>
<keyword evidence="1" id="KW-0812">Transmembrane</keyword>
<gene>
    <name evidence="2" type="ORF">HUK38_11200</name>
</gene>
<dbReference type="RefSeq" id="WP_238787612.1">
    <property type="nucleotide sequence ID" value="NZ_JABVCQ010000026.1"/>
</dbReference>
<evidence type="ECO:0000313" key="2">
    <source>
        <dbReference type="EMBL" id="MBB1126790.1"/>
    </source>
</evidence>
<feature type="transmembrane region" description="Helical" evidence="1">
    <location>
        <begin position="152"/>
        <end position="171"/>
    </location>
</feature>
<name>A0A839HFC6_9GAMM</name>
<feature type="transmembrane region" description="Helical" evidence="1">
    <location>
        <begin position="75"/>
        <end position="93"/>
    </location>
</feature>
<evidence type="ECO:0008006" key="4">
    <source>
        <dbReference type="Google" id="ProtNLM"/>
    </source>
</evidence>
<feature type="transmembrane region" description="Helical" evidence="1">
    <location>
        <begin position="47"/>
        <end position="69"/>
    </location>
</feature>
<sequence length="209" mass="23897">MPTLVTVLIVVYPIITHLSIRHAHPIIPVLWLAVLMTIALSYQLRHALHISTIVMLIALLLFAASMTEFISQLDWFIRIPPIMMQFGLAWVFGRTLRHGHTPLIVQIGLQVRGQLPTPVVRYGRRLTLIWTGFFIALGIECSLLAMFASPGWWSLLTNVVNYALMLALLLLEYPIRRRVLGDLEPTSLFDSLRAIVRLNWRSVLFNRSH</sequence>
<evidence type="ECO:0000313" key="3">
    <source>
        <dbReference type="Proteomes" id="UP000548632"/>
    </source>
</evidence>
<accession>A0A839HFC6</accession>
<feature type="transmembrane region" description="Helical" evidence="1">
    <location>
        <begin position="20"/>
        <end position="40"/>
    </location>
</feature>
<dbReference type="Proteomes" id="UP000548632">
    <property type="component" value="Unassembled WGS sequence"/>
</dbReference>
<dbReference type="AlphaFoldDB" id="A0A839HFC6"/>
<organism evidence="2 3">
    <name type="scientific">Thiospirillum jenense</name>
    <dbReference type="NCBI Taxonomy" id="1653858"/>
    <lineage>
        <taxon>Bacteria</taxon>
        <taxon>Pseudomonadati</taxon>
        <taxon>Pseudomonadota</taxon>
        <taxon>Gammaproteobacteria</taxon>
        <taxon>Chromatiales</taxon>
        <taxon>Chromatiaceae</taxon>
        <taxon>Thiospirillum</taxon>
    </lineage>
</organism>
<keyword evidence="3" id="KW-1185">Reference proteome</keyword>
<dbReference type="EMBL" id="JABVCQ010000026">
    <property type="protein sequence ID" value="MBB1126790.1"/>
    <property type="molecule type" value="Genomic_DNA"/>
</dbReference>